<dbReference type="Proteomes" id="UP000257055">
    <property type="component" value="Unassembled WGS sequence"/>
</dbReference>
<dbReference type="Pfam" id="PF02874">
    <property type="entry name" value="ATP-synt_ab_N"/>
    <property type="match status" value="1"/>
</dbReference>
<keyword evidence="8 13" id="KW-1278">Translocase</keyword>
<dbReference type="InterPro" id="IPR036121">
    <property type="entry name" value="ATPase_F1/V1/A1_a/bsu_N_sf"/>
</dbReference>
<evidence type="ECO:0000256" key="11">
    <source>
        <dbReference type="ARBA" id="ARBA00023196"/>
    </source>
</evidence>
<dbReference type="SUPFAM" id="SSF52540">
    <property type="entry name" value="P-loop containing nucleoside triphosphate hydrolases"/>
    <property type="match status" value="1"/>
</dbReference>
<keyword evidence="9 13" id="KW-0406">Ion transport</keyword>
<evidence type="ECO:0000256" key="5">
    <source>
        <dbReference type="ARBA" id="ARBA00022741"/>
    </source>
</evidence>
<dbReference type="Pfam" id="PF00006">
    <property type="entry name" value="ATP-synt_ab"/>
    <property type="match status" value="1"/>
</dbReference>
<keyword evidence="7 13" id="KW-0067">ATP-binding</keyword>
<evidence type="ECO:0000256" key="6">
    <source>
        <dbReference type="ARBA" id="ARBA00022781"/>
    </source>
</evidence>
<comment type="catalytic activity">
    <reaction evidence="13">
        <text>ATP + H2O + 4 H(+)(in) = ADP + phosphate + 5 H(+)(out)</text>
        <dbReference type="Rhea" id="RHEA:57720"/>
        <dbReference type="ChEBI" id="CHEBI:15377"/>
        <dbReference type="ChEBI" id="CHEBI:15378"/>
        <dbReference type="ChEBI" id="CHEBI:30616"/>
        <dbReference type="ChEBI" id="CHEBI:43474"/>
        <dbReference type="ChEBI" id="CHEBI:456216"/>
        <dbReference type="EC" id="7.1.2.2"/>
    </reaction>
</comment>
<feature type="binding site" evidence="13">
    <location>
        <begin position="153"/>
        <end position="160"/>
    </location>
    <ligand>
        <name>ATP</name>
        <dbReference type="ChEBI" id="CHEBI:30616"/>
    </ligand>
</feature>
<evidence type="ECO:0000256" key="10">
    <source>
        <dbReference type="ARBA" id="ARBA00023136"/>
    </source>
</evidence>
<evidence type="ECO:0000313" key="16">
    <source>
        <dbReference type="Proteomes" id="UP000257055"/>
    </source>
</evidence>
<dbReference type="GO" id="GO:0046933">
    <property type="term" value="F:proton-transporting ATP synthase activity, rotational mechanism"/>
    <property type="evidence" value="ECO:0007669"/>
    <property type="project" value="UniProtKB-UniRule"/>
</dbReference>
<dbReference type="FunFam" id="1.10.1140.10:FF:000006">
    <property type="entry name" value="ATP synthase subunit beta"/>
    <property type="match status" value="1"/>
</dbReference>
<comment type="subcellular location">
    <subcellularLocation>
        <location evidence="13">Cell membrane</location>
        <topology evidence="13">Peripheral membrane protein</topology>
    </subcellularLocation>
    <subcellularLocation>
        <location evidence="1">Membrane</location>
    </subcellularLocation>
</comment>
<dbReference type="NCBIfam" id="TIGR01039">
    <property type="entry name" value="atpD"/>
    <property type="match status" value="1"/>
</dbReference>
<dbReference type="HAMAP" id="MF_01347">
    <property type="entry name" value="ATP_synth_beta_bact"/>
    <property type="match status" value="1"/>
</dbReference>
<dbReference type="AlphaFoldDB" id="A0A3D8TPV2"/>
<dbReference type="SMART" id="SM00382">
    <property type="entry name" value="AAA"/>
    <property type="match status" value="1"/>
</dbReference>
<dbReference type="Gene3D" id="2.40.10.170">
    <property type="match status" value="1"/>
</dbReference>
<dbReference type="Pfam" id="PF22919">
    <property type="entry name" value="ATP-synt_VA_C"/>
    <property type="match status" value="1"/>
</dbReference>
<keyword evidence="16" id="KW-1185">Reference proteome</keyword>
<name>A0A3D8TPV2_9LIST</name>
<evidence type="ECO:0000256" key="4">
    <source>
        <dbReference type="ARBA" id="ARBA00022475"/>
    </source>
</evidence>
<dbReference type="EMBL" id="LARY01000002">
    <property type="protein sequence ID" value="RDX00918.1"/>
    <property type="molecule type" value="Genomic_DNA"/>
</dbReference>
<accession>A0A3D8TPV2</accession>
<protein>
    <recommendedName>
        <fullName evidence="13">ATP synthase subunit beta</fullName>
        <ecNumber evidence="13">7.1.2.2</ecNumber>
    </recommendedName>
    <alternativeName>
        <fullName evidence="13">ATP synthase F1 sector subunit beta</fullName>
    </alternativeName>
    <alternativeName>
        <fullName evidence="13">F-ATPase subunit beta</fullName>
    </alternativeName>
</protein>
<evidence type="ECO:0000259" key="14">
    <source>
        <dbReference type="SMART" id="SM00382"/>
    </source>
</evidence>
<dbReference type="CDD" id="cd18115">
    <property type="entry name" value="ATP-synt_F1_beta_N"/>
    <property type="match status" value="1"/>
</dbReference>
<evidence type="ECO:0000256" key="2">
    <source>
        <dbReference type="ARBA" id="ARBA00008936"/>
    </source>
</evidence>
<dbReference type="InterPro" id="IPR000194">
    <property type="entry name" value="ATPase_F1/V1/A1_a/bsu_nucl-bd"/>
</dbReference>
<proteinExistence type="inferred from homology"/>
<comment type="function">
    <text evidence="13">Produces ATP from ADP in the presence of a proton gradient across the membrane. The catalytic sites are hosted primarily by the beta subunits.</text>
</comment>
<dbReference type="InterPro" id="IPR050053">
    <property type="entry name" value="ATPase_alpha/beta_chains"/>
</dbReference>
<dbReference type="InterPro" id="IPR005722">
    <property type="entry name" value="ATP_synth_F1_bsu"/>
</dbReference>
<dbReference type="InterPro" id="IPR024034">
    <property type="entry name" value="ATPase_F1/V1_b/a_C"/>
</dbReference>
<dbReference type="GO" id="GO:0005524">
    <property type="term" value="F:ATP binding"/>
    <property type="evidence" value="ECO:0007669"/>
    <property type="project" value="UniProtKB-UniRule"/>
</dbReference>
<dbReference type="InterPro" id="IPR027417">
    <property type="entry name" value="P-loop_NTPase"/>
</dbReference>
<gene>
    <name evidence="13" type="primary">atpD</name>
    <name evidence="15" type="ORF">UR08_08100</name>
</gene>
<dbReference type="CDD" id="cd18110">
    <property type="entry name" value="ATP-synt_F1_beta_C"/>
    <property type="match status" value="1"/>
</dbReference>
<feature type="domain" description="AAA+ ATPase" evidence="14">
    <location>
        <begin position="145"/>
        <end position="305"/>
    </location>
</feature>
<keyword evidence="12 13" id="KW-0066">ATP synthesis</keyword>
<evidence type="ECO:0000256" key="12">
    <source>
        <dbReference type="ARBA" id="ARBA00023310"/>
    </source>
</evidence>
<evidence type="ECO:0000256" key="1">
    <source>
        <dbReference type="ARBA" id="ARBA00004370"/>
    </source>
</evidence>
<evidence type="ECO:0000256" key="9">
    <source>
        <dbReference type="ARBA" id="ARBA00023065"/>
    </source>
</evidence>
<evidence type="ECO:0000256" key="13">
    <source>
        <dbReference type="HAMAP-Rule" id="MF_01347"/>
    </source>
</evidence>
<keyword evidence="3 13" id="KW-0813">Transport</keyword>
<keyword evidence="6 13" id="KW-0375">Hydrogen ion transport</keyword>
<dbReference type="RefSeq" id="WP_115753166.1">
    <property type="nucleotide sequence ID" value="NZ_LARY01000002.1"/>
</dbReference>
<comment type="similarity">
    <text evidence="2 13">Belongs to the ATPase alpha/beta chains family.</text>
</comment>
<keyword evidence="4 13" id="KW-1003">Cell membrane</keyword>
<dbReference type="InterPro" id="IPR004100">
    <property type="entry name" value="ATPase_F1/V1/A1_a/bsu_N"/>
</dbReference>
<organism evidence="15 16">
    <name type="scientific">Listeria kieliensis</name>
    <dbReference type="NCBI Taxonomy" id="1621700"/>
    <lineage>
        <taxon>Bacteria</taxon>
        <taxon>Bacillati</taxon>
        <taxon>Bacillota</taxon>
        <taxon>Bacilli</taxon>
        <taxon>Bacillales</taxon>
        <taxon>Listeriaceae</taxon>
        <taxon>Listeria</taxon>
    </lineage>
</organism>
<dbReference type="InterPro" id="IPR003593">
    <property type="entry name" value="AAA+_ATPase"/>
</dbReference>
<dbReference type="Gene3D" id="1.10.1140.10">
    <property type="entry name" value="Bovine Mitochondrial F1-atpase, Atp Synthase Beta Chain, Chain D, domain 3"/>
    <property type="match status" value="1"/>
</dbReference>
<dbReference type="Gene3D" id="3.40.50.300">
    <property type="entry name" value="P-loop containing nucleotide triphosphate hydrolases"/>
    <property type="match status" value="1"/>
</dbReference>
<dbReference type="GO" id="GO:0045259">
    <property type="term" value="C:proton-transporting ATP synthase complex"/>
    <property type="evidence" value="ECO:0007669"/>
    <property type="project" value="UniProtKB-KW"/>
</dbReference>
<dbReference type="InterPro" id="IPR020003">
    <property type="entry name" value="ATPase_a/bsu_AS"/>
</dbReference>
<dbReference type="GO" id="GO:0005886">
    <property type="term" value="C:plasma membrane"/>
    <property type="evidence" value="ECO:0007669"/>
    <property type="project" value="UniProtKB-SubCell"/>
</dbReference>
<keyword evidence="11 13" id="KW-0139">CF(1)</keyword>
<dbReference type="FunFam" id="3.40.50.300:FF:001630">
    <property type="entry name" value="ATP synthase subunit beta"/>
    <property type="match status" value="1"/>
</dbReference>
<keyword evidence="10 13" id="KW-0472">Membrane</keyword>
<dbReference type="InterPro" id="IPR055190">
    <property type="entry name" value="ATP-synt_VA_C"/>
</dbReference>
<evidence type="ECO:0000256" key="7">
    <source>
        <dbReference type="ARBA" id="ARBA00022840"/>
    </source>
</evidence>
<reference evidence="16" key="1">
    <citation type="submission" date="2015-04" db="EMBL/GenBank/DDBJ databases">
        <authorList>
            <person name="Schardt J."/>
            <person name="Mueller-Herbst S."/>
            <person name="Scherer S."/>
            <person name="Huptas C."/>
        </authorList>
    </citation>
    <scope>NUCLEOTIDE SEQUENCE [LARGE SCALE GENOMIC DNA]</scope>
    <source>
        <strain evidence="16">Kiel-L1</strain>
    </source>
</reference>
<keyword evidence="5 13" id="KW-0547">Nucleotide-binding</keyword>
<evidence type="ECO:0000256" key="8">
    <source>
        <dbReference type="ARBA" id="ARBA00022967"/>
    </source>
</evidence>
<dbReference type="EC" id="7.1.2.2" evidence="13"/>
<dbReference type="PROSITE" id="PS00152">
    <property type="entry name" value="ATPASE_ALPHA_BETA"/>
    <property type="match status" value="1"/>
</dbReference>
<dbReference type="PANTHER" id="PTHR15184:SF71">
    <property type="entry name" value="ATP SYNTHASE SUBUNIT BETA, MITOCHONDRIAL"/>
    <property type="match status" value="1"/>
</dbReference>
<evidence type="ECO:0000256" key="3">
    <source>
        <dbReference type="ARBA" id="ARBA00022448"/>
    </source>
</evidence>
<dbReference type="SUPFAM" id="SSF47917">
    <property type="entry name" value="C-terminal domain of alpha and beta subunits of F1 ATP synthase"/>
    <property type="match status" value="1"/>
</dbReference>
<dbReference type="CDD" id="cd01133">
    <property type="entry name" value="F1-ATPase_beta_CD"/>
    <property type="match status" value="1"/>
</dbReference>
<sequence>MKKKSTGNIISIVGFVLKIEFKEFELPEIGYALEYKIGETTYIAEVVQHIGINTISAIAIGEVNGLKRGAEVVNLNHPIRVPVGKEVLGRMLNVYGRAIDHGPEVEASERRSIFQKQPRLTELNPDKEILYTGIKVIDLMCPVLKGGKTGLFGGAGVGKSVLMQEMINNTSLMGGYAVFTGVGERVREGRGLYHELSESGVLETTAIVLGQMNESPGVRMRVALTGLTIAEYLRDVEEKDVLFFIDNVFRFIQAGTEVSSLQGKIPITGGYQSTLAKEVGDFQDRIASTHKAAITSIQCVFLPADDIDDPSAVVTFSHLDSTIVLDRSISSLGIFPAVDPLQSVSRSLHPDFVGERHYKLATQVKFILQRYEELQEIINVLGMAELSDADRNLVGRARKIRNFLSQPFHVSERFTGKKGTFVEIEDLLESVERILDGYYDDRSERDFLFIGSHKDL</sequence>
<dbReference type="PANTHER" id="PTHR15184">
    <property type="entry name" value="ATP SYNTHASE"/>
    <property type="match status" value="1"/>
</dbReference>
<comment type="caution">
    <text evidence="15">The sequence shown here is derived from an EMBL/GenBank/DDBJ whole genome shotgun (WGS) entry which is preliminary data.</text>
</comment>
<evidence type="ECO:0000313" key="15">
    <source>
        <dbReference type="EMBL" id="RDX00918.1"/>
    </source>
</evidence>
<dbReference type="SUPFAM" id="SSF50615">
    <property type="entry name" value="N-terminal domain of alpha and beta subunits of F1 ATP synthase"/>
    <property type="match status" value="1"/>
</dbReference>